<gene>
    <name evidence="2" type="ORF">FKM52_04200</name>
</gene>
<feature type="compositionally biased region" description="Low complexity" evidence="1">
    <location>
        <begin position="1"/>
        <end position="17"/>
    </location>
</feature>
<keyword evidence="3" id="KW-1185">Reference proteome</keyword>
<dbReference type="Gene3D" id="3.10.450.160">
    <property type="entry name" value="inner membrane protein cigr"/>
    <property type="match status" value="1"/>
</dbReference>
<evidence type="ECO:0000313" key="3">
    <source>
        <dbReference type="Proteomes" id="UP000319523"/>
    </source>
</evidence>
<dbReference type="InterPro" id="IPR024572">
    <property type="entry name" value="RcnB"/>
</dbReference>
<proteinExistence type="predicted"/>
<reference evidence="2 3" key="1">
    <citation type="submission" date="2019-06" db="EMBL/GenBank/DDBJ databases">
        <authorList>
            <person name="Yang Y."/>
        </authorList>
    </citation>
    <scope>NUCLEOTIDE SEQUENCE [LARGE SCALE GENOMIC DNA]</scope>
    <source>
        <strain evidence="2 3">BIT-26</strain>
    </source>
</reference>
<sequence length="95" mass="10885">MQSGEQAQNAPAEPPAESKNYDVNEFFSDAQRYSVGDLVPEKYRSKPYEIVEWQKRHLPAPEIGSHWTYMGGNYVLITDGEGKIMQIKSGEIFFR</sequence>
<organism evidence="2 3">
    <name type="scientific">Mixta tenebrionis</name>
    <dbReference type="NCBI Taxonomy" id="2562439"/>
    <lineage>
        <taxon>Bacteria</taxon>
        <taxon>Pseudomonadati</taxon>
        <taxon>Pseudomonadota</taxon>
        <taxon>Gammaproteobacteria</taxon>
        <taxon>Enterobacterales</taxon>
        <taxon>Erwiniaceae</taxon>
        <taxon>Mixta</taxon>
    </lineage>
</organism>
<name>A0A506VFA9_9GAMM</name>
<dbReference type="OrthoDB" id="6538939at2"/>
<dbReference type="AlphaFoldDB" id="A0A506VFA9"/>
<dbReference type="Pfam" id="PF11776">
    <property type="entry name" value="RcnB"/>
    <property type="match status" value="1"/>
</dbReference>
<dbReference type="Proteomes" id="UP000319523">
    <property type="component" value="Unassembled WGS sequence"/>
</dbReference>
<accession>A0A506VFA9</accession>
<comment type="caution">
    <text evidence="2">The sequence shown here is derived from an EMBL/GenBank/DDBJ whole genome shotgun (WGS) entry which is preliminary data.</text>
</comment>
<evidence type="ECO:0000313" key="2">
    <source>
        <dbReference type="EMBL" id="TPW44019.1"/>
    </source>
</evidence>
<protein>
    <submittedName>
        <fullName evidence="2">RcnB family protein</fullName>
    </submittedName>
</protein>
<dbReference type="EMBL" id="VHQI01000002">
    <property type="protein sequence ID" value="TPW44019.1"/>
    <property type="molecule type" value="Genomic_DNA"/>
</dbReference>
<evidence type="ECO:0000256" key="1">
    <source>
        <dbReference type="SAM" id="MobiDB-lite"/>
    </source>
</evidence>
<feature type="region of interest" description="Disordered" evidence="1">
    <location>
        <begin position="1"/>
        <end position="20"/>
    </location>
</feature>